<reference evidence="7 8" key="1">
    <citation type="submission" date="2023-03" db="EMBL/GenBank/DDBJ databases">
        <title>Fodinicurvata sp. CAU 1616 isolated from sea sendiment.</title>
        <authorList>
            <person name="Kim W."/>
        </authorList>
    </citation>
    <scope>NUCLEOTIDE SEQUENCE [LARGE SCALE GENOMIC DNA]</scope>
    <source>
        <strain evidence="7 8">CAU 1616</strain>
    </source>
</reference>
<sequence>MALPGQAHAGRKAIRSWALPKGSTSLRILARLLPAATLALILASCESPKEEPPRGLKLQPASFSDLPGWQEDDVARALPALRRSCGRLLTQPDERPLGPEGLAGSVADWRAPCENLANLPEDDDAALRSFLEDAFQPLAVSDGEDTQGLFTGYYEAELNGSLERKPGYEVPLFERPNDLVEVDLRDFRADLPPERLVGHVDNGRLKPYPERAAIENGHLAGQEAELLWVSDPVDAFFLHVQGSGVVQLDDGRRLRVGFAGSNGRPFYAIGRALIDEGIIERERSSMQAIRDWLRANPDRAEALMHRNERFIFFRAIDGEGPIGAQGVALTPGRSLAVDPEELPLGAPLWLETTWPASDQPLQRLMVAQDTGSAIKGVVRGDFFWGSGEAALEQAGRMRQQGRYWLLLPRSVAERHASTSQR</sequence>
<feature type="domain" description="Lytic transglycosylase MltA" evidence="6">
    <location>
        <begin position="157"/>
        <end position="314"/>
    </location>
</feature>
<dbReference type="EC" id="4.2.2.n1" evidence="2"/>
<evidence type="ECO:0000256" key="3">
    <source>
        <dbReference type="ARBA" id="ARBA00023239"/>
    </source>
</evidence>
<evidence type="ECO:0000256" key="2">
    <source>
        <dbReference type="ARBA" id="ARBA00012587"/>
    </source>
</evidence>
<dbReference type="Pfam" id="PF06725">
    <property type="entry name" value="3D"/>
    <property type="match status" value="1"/>
</dbReference>
<evidence type="ECO:0000256" key="4">
    <source>
        <dbReference type="ARBA" id="ARBA00023316"/>
    </source>
</evidence>
<protein>
    <recommendedName>
        <fullName evidence="2">peptidoglycan lytic exotransglycosylase</fullName>
        <ecNumber evidence="2">4.2.2.n1</ecNumber>
    </recommendedName>
    <alternativeName>
        <fullName evidence="5">Murein hydrolase A</fullName>
    </alternativeName>
</protein>
<dbReference type="Pfam" id="PF03562">
    <property type="entry name" value="MltA"/>
    <property type="match status" value="1"/>
</dbReference>
<dbReference type="PANTHER" id="PTHR30124">
    <property type="entry name" value="MEMBRANE-BOUND LYTIC MUREIN TRANSGLYCOSYLASE A"/>
    <property type="match status" value="1"/>
</dbReference>
<dbReference type="PIRSF" id="PIRSF019422">
    <property type="entry name" value="MltA"/>
    <property type="match status" value="1"/>
</dbReference>
<keyword evidence="8" id="KW-1185">Reference proteome</keyword>
<dbReference type="EMBL" id="JARHUD010000003">
    <property type="protein sequence ID" value="MDF2095520.1"/>
    <property type="molecule type" value="Genomic_DNA"/>
</dbReference>
<dbReference type="CDD" id="cd14485">
    <property type="entry name" value="mltA_like_LT_A"/>
    <property type="match status" value="1"/>
</dbReference>
<dbReference type="InterPro" id="IPR010611">
    <property type="entry name" value="3D_dom"/>
</dbReference>
<dbReference type="SUPFAM" id="SSF50685">
    <property type="entry name" value="Barwin-like endoglucanases"/>
    <property type="match status" value="1"/>
</dbReference>
<dbReference type="InterPro" id="IPR036908">
    <property type="entry name" value="RlpA-like_sf"/>
</dbReference>
<comment type="catalytic activity">
    <reaction evidence="1">
        <text>Exolytic cleavage of the (1-&gt;4)-beta-glycosidic linkage between N-acetylmuramic acid (MurNAc) and N-acetylglucosamine (GlcNAc) residues in peptidoglycan, from either the reducing or the non-reducing ends of the peptidoglycan chains, with concomitant formation of a 1,6-anhydrobond in the MurNAc residue.</text>
        <dbReference type="EC" id="4.2.2.n1"/>
    </reaction>
</comment>
<accession>A0ABT5YKP9</accession>
<dbReference type="SMART" id="SM00925">
    <property type="entry name" value="MltA"/>
    <property type="match status" value="1"/>
</dbReference>
<dbReference type="RefSeq" id="WP_275821025.1">
    <property type="nucleotide sequence ID" value="NZ_JARHUD010000003.1"/>
</dbReference>
<name>A0ABT5YKP9_9PROT</name>
<evidence type="ECO:0000313" key="7">
    <source>
        <dbReference type="EMBL" id="MDF2095520.1"/>
    </source>
</evidence>
<organism evidence="7 8">
    <name type="scientific">Aquibaculum arenosum</name>
    <dbReference type="NCBI Taxonomy" id="3032591"/>
    <lineage>
        <taxon>Bacteria</taxon>
        <taxon>Pseudomonadati</taxon>
        <taxon>Pseudomonadota</taxon>
        <taxon>Alphaproteobacteria</taxon>
        <taxon>Rhodospirillales</taxon>
        <taxon>Rhodovibrionaceae</taxon>
        <taxon>Aquibaculum</taxon>
    </lineage>
</organism>
<dbReference type="PANTHER" id="PTHR30124:SF0">
    <property type="entry name" value="MEMBRANE-BOUND LYTIC MUREIN TRANSGLYCOSYLASE A"/>
    <property type="match status" value="1"/>
</dbReference>
<comment type="caution">
    <text evidence="7">The sequence shown here is derived from an EMBL/GenBank/DDBJ whole genome shotgun (WGS) entry which is preliminary data.</text>
</comment>
<keyword evidence="3" id="KW-0456">Lyase</keyword>
<dbReference type="InterPro" id="IPR026044">
    <property type="entry name" value="MltA"/>
</dbReference>
<evidence type="ECO:0000313" key="8">
    <source>
        <dbReference type="Proteomes" id="UP001215503"/>
    </source>
</evidence>
<gene>
    <name evidence="7" type="ORF">P2G67_05985</name>
</gene>
<keyword evidence="4" id="KW-0961">Cell wall biogenesis/degradation</keyword>
<dbReference type="Gene3D" id="2.40.240.50">
    <property type="entry name" value="Barwin-like endoglucanases"/>
    <property type="match status" value="1"/>
</dbReference>
<evidence type="ECO:0000259" key="6">
    <source>
        <dbReference type="SMART" id="SM00925"/>
    </source>
</evidence>
<proteinExistence type="predicted"/>
<dbReference type="InterPro" id="IPR005300">
    <property type="entry name" value="MltA_B"/>
</dbReference>
<dbReference type="Gene3D" id="2.40.40.10">
    <property type="entry name" value="RlpA-like domain"/>
    <property type="match status" value="1"/>
</dbReference>
<evidence type="ECO:0000256" key="1">
    <source>
        <dbReference type="ARBA" id="ARBA00001420"/>
    </source>
</evidence>
<dbReference type="CDD" id="cd14668">
    <property type="entry name" value="mlta_B"/>
    <property type="match status" value="1"/>
</dbReference>
<evidence type="ECO:0000256" key="5">
    <source>
        <dbReference type="ARBA" id="ARBA00030918"/>
    </source>
</evidence>
<dbReference type="Proteomes" id="UP001215503">
    <property type="component" value="Unassembled WGS sequence"/>
</dbReference>